<evidence type="ECO:0000313" key="2">
    <source>
        <dbReference type="EMBL" id="AHF76423.1"/>
    </source>
</evidence>
<protein>
    <submittedName>
        <fullName evidence="2">E3 ubiquitin-protein ligase</fullName>
    </submittedName>
</protein>
<accession>W0HWB9</accession>
<reference evidence="2 3" key="1">
    <citation type="journal article" date="2014" name="Genome Biol. Evol.">
        <title>Genome degeneration and adaptation in a nascent stage of symbiosis.</title>
        <authorList>
            <person name="Oakeson K.F."/>
            <person name="Gil R."/>
            <person name="Clayton A.L."/>
            <person name="Dunn D.M."/>
            <person name="von Niederhausern A.C."/>
            <person name="Hamil C."/>
            <person name="Aoyagi A."/>
            <person name="Duval B."/>
            <person name="Baca A."/>
            <person name="Silva F.J."/>
            <person name="Vallier A."/>
            <person name="Jackson D.G."/>
            <person name="Latorre A."/>
            <person name="Weiss R.B."/>
            <person name="Heddi A."/>
            <person name="Moya A."/>
            <person name="Dale C."/>
        </authorList>
    </citation>
    <scope>NUCLEOTIDE SEQUENCE [LARGE SCALE GENOMIC DNA]</scope>
    <source>
        <strain evidence="2 3">HS1</strain>
    </source>
</reference>
<organism evidence="2 3">
    <name type="scientific">Sodalis praecaptivus</name>
    <dbReference type="NCBI Taxonomy" id="1239307"/>
    <lineage>
        <taxon>Bacteria</taxon>
        <taxon>Pseudomonadati</taxon>
        <taxon>Pseudomonadota</taxon>
        <taxon>Gammaproteobacteria</taxon>
        <taxon>Enterobacterales</taxon>
        <taxon>Bruguierivoracaceae</taxon>
        <taxon>Sodalis</taxon>
    </lineage>
</organism>
<dbReference type="SUPFAM" id="SSF52058">
    <property type="entry name" value="L domain-like"/>
    <property type="match status" value="1"/>
</dbReference>
<dbReference type="Gene3D" id="3.80.10.10">
    <property type="entry name" value="Ribonuclease Inhibitor"/>
    <property type="match status" value="1"/>
</dbReference>
<dbReference type="PATRIC" id="fig|1239307.3.peg.1467"/>
<dbReference type="Gene3D" id="3.30.2440.10">
    <property type="entry name" value="Secreted effector protein SifA"/>
    <property type="match status" value="1"/>
</dbReference>
<dbReference type="KEGG" id="sod:Sant_1364"/>
<sequence>MAISIGNAFFANTLSAARIGKIMENNGESLPTMTLWEKIKDFFFNGDTQKCLFILNELCHPPADITKRDIKIYFEQLQGMANCGDRLHFTQVNDLKFTLTDKDFKPVLSLNLQKACYTVQADYQEDADYAYEKTFPFHTPPHLTETTPQAGDKDKAHALLRQPEGESVTATQPPAHRLRVTPRRTTPLTPETPLEPMPNPLLCSVNPREALIALNVRGYPDVQCEGEVPQTVEVFQATRIQRLPDHFPPALATLGIIDSPQLADNALDNLAARTPHLADLSLKGCDIHLSLKGCDMPRLPQQLPKTLTHVSLSQHAPMSPASLDNLQEHLPALTSLALTGDGFTQWPRGLPPSLHTLRVSAKLIQHASTEDFARLPDLSLLIITPNPSHPLPTWLKQLSPDITLLT</sequence>
<evidence type="ECO:0000256" key="1">
    <source>
        <dbReference type="SAM" id="MobiDB-lite"/>
    </source>
</evidence>
<feature type="region of interest" description="Disordered" evidence="1">
    <location>
        <begin position="182"/>
        <end position="201"/>
    </location>
</feature>
<dbReference type="AlphaFoldDB" id="W0HWB9"/>
<proteinExistence type="predicted"/>
<dbReference type="HOGENOM" id="CLU_054379_0_0_6"/>
<dbReference type="InterPro" id="IPR032675">
    <property type="entry name" value="LRR_dom_sf"/>
</dbReference>
<dbReference type="Proteomes" id="UP000019028">
    <property type="component" value="Chromosome"/>
</dbReference>
<gene>
    <name evidence="2" type="ORF">Sant_1364</name>
</gene>
<feature type="compositionally biased region" description="Low complexity" evidence="1">
    <location>
        <begin position="183"/>
        <end position="192"/>
    </location>
</feature>
<dbReference type="EMBL" id="CP006569">
    <property type="protein sequence ID" value="AHF76423.1"/>
    <property type="molecule type" value="Genomic_DNA"/>
</dbReference>
<keyword evidence="3" id="KW-1185">Reference proteome</keyword>
<evidence type="ECO:0000313" key="3">
    <source>
        <dbReference type="Proteomes" id="UP000019028"/>
    </source>
</evidence>
<name>W0HWB9_9GAMM</name>